<dbReference type="Gene3D" id="3.40.50.12780">
    <property type="entry name" value="N-terminal domain of ligase-like"/>
    <property type="match status" value="1"/>
</dbReference>
<dbReference type="GO" id="GO:0005524">
    <property type="term" value="F:ATP binding"/>
    <property type="evidence" value="ECO:0007669"/>
    <property type="project" value="UniProtKB-KW"/>
</dbReference>
<proteinExistence type="inferred from homology"/>
<dbReference type="GO" id="GO:0030729">
    <property type="term" value="F:acetoacetate-CoA ligase activity"/>
    <property type="evidence" value="ECO:0007669"/>
    <property type="project" value="InterPro"/>
</dbReference>
<keyword evidence="2 8" id="KW-0436">Ligase</keyword>
<feature type="domain" description="AMP-binding enzyme C-terminal" evidence="6">
    <location>
        <begin position="530"/>
        <end position="605"/>
    </location>
</feature>
<dbReference type="Pfam" id="PF13193">
    <property type="entry name" value="AMP-binding_C"/>
    <property type="match status" value="1"/>
</dbReference>
<dbReference type="GO" id="GO:0009611">
    <property type="term" value="P:response to wounding"/>
    <property type="evidence" value="ECO:0007669"/>
    <property type="project" value="InterPro"/>
</dbReference>
<dbReference type="EMBL" id="CP006850">
    <property type="protein sequence ID" value="AHH21619.1"/>
    <property type="molecule type" value="Genomic_DNA"/>
</dbReference>
<dbReference type="PROSITE" id="PS00455">
    <property type="entry name" value="AMP_BINDING"/>
    <property type="match status" value="1"/>
</dbReference>
<evidence type="ECO:0000259" key="7">
    <source>
        <dbReference type="Pfam" id="PF16177"/>
    </source>
</evidence>
<dbReference type="Pfam" id="PF00501">
    <property type="entry name" value="AMP-binding"/>
    <property type="match status" value="1"/>
</dbReference>
<dbReference type="eggNOG" id="COG0365">
    <property type="taxonomic scope" value="Bacteria"/>
</dbReference>
<dbReference type="OrthoDB" id="9803968at2"/>
<dbReference type="CDD" id="cd05943">
    <property type="entry name" value="AACS"/>
    <property type="match status" value="1"/>
</dbReference>
<reference evidence="8 9" key="1">
    <citation type="journal article" date="2014" name="Appl. Environ. Microbiol.">
        <title>Insights into the Microbial Degradation of Rubber and Gutta-Percha by Analysis of the Complete Genome of Nocardia nova SH22a.</title>
        <authorList>
            <person name="Luo Q."/>
            <person name="Hiessl S."/>
            <person name="Poehlein A."/>
            <person name="Daniel R."/>
            <person name="Steinbuchel A."/>
        </authorList>
    </citation>
    <scope>NUCLEOTIDE SEQUENCE [LARGE SCALE GENOMIC DNA]</scope>
    <source>
        <strain evidence="8">SH22a</strain>
    </source>
</reference>
<dbReference type="PROSITE" id="PS00285">
    <property type="entry name" value="POTATO_INHIBITOR"/>
    <property type="match status" value="1"/>
</dbReference>
<dbReference type="NCBIfam" id="TIGR01217">
    <property type="entry name" value="ac_ac_CoA_syn"/>
    <property type="match status" value="1"/>
</dbReference>
<evidence type="ECO:0000259" key="5">
    <source>
        <dbReference type="Pfam" id="PF00501"/>
    </source>
</evidence>
<dbReference type="NCBIfam" id="NF002937">
    <property type="entry name" value="PRK03584.1"/>
    <property type="match status" value="1"/>
</dbReference>
<evidence type="ECO:0000313" key="9">
    <source>
        <dbReference type="Proteomes" id="UP000019150"/>
    </source>
</evidence>
<gene>
    <name evidence="8" type="ORF">NONO_c68520</name>
</gene>
<protein>
    <submittedName>
        <fullName evidence="8">Putative acetoacetate-CoA ligase</fullName>
    </submittedName>
</protein>
<organism evidence="8 9">
    <name type="scientific">Nocardia nova SH22a</name>
    <dbReference type="NCBI Taxonomy" id="1415166"/>
    <lineage>
        <taxon>Bacteria</taxon>
        <taxon>Bacillati</taxon>
        <taxon>Actinomycetota</taxon>
        <taxon>Actinomycetes</taxon>
        <taxon>Mycobacteriales</taxon>
        <taxon>Nocardiaceae</taxon>
        <taxon>Nocardia</taxon>
    </lineage>
</organism>
<dbReference type="InterPro" id="IPR032387">
    <property type="entry name" value="ACAS_N"/>
</dbReference>
<name>W5TR42_9NOCA</name>
<dbReference type="GO" id="GO:0006629">
    <property type="term" value="P:lipid metabolic process"/>
    <property type="evidence" value="ECO:0007669"/>
    <property type="project" value="InterPro"/>
</dbReference>
<dbReference type="PANTHER" id="PTHR42921">
    <property type="entry name" value="ACETOACETYL-COA SYNTHETASE"/>
    <property type="match status" value="1"/>
</dbReference>
<evidence type="ECO:0000256" key="1">
    <source>
        <dbReference type="ARBA" id="ARBA00006432"/>
    </source>
</evidence>
<dbReference type="InterPro" id="IPR000864">
    <property type="entry name" value="Prot_inh_pot1"/>
</dbReference>
<dbReference type="Gene3D" id="3.30.300.30">
    <property type="match status" value="1"/>
</dbReference>
<dbReference type="HOGENOM" id="CLU_000022_3_3_11"/>
<dbReference type="InterPro" id="IPR025110">
    <property type="entry name" value="AMP-bd_C"/>
</dbReference>
<dbReference type="InterPro" id="IPR042099">
    <property type="entry name" value="ANL_N_sf"/>
</dbReference>
<feature type="domain" description="AMP-dependent synthetase/ligase" evidence="5">
    <location>
        <begin position="89"/>
        <end position="463"/>
    </location>
</feature>
<comment type="similarity">
    <text evidence="1">Belongs to the ATP-dependent AMP-binding enzyme family.</text>
</comment>
<evidence type="ECO:0000313" key="8">
    <source>
        <dbReference type="EMBL" id="AHH21619.1"/>
    </source>
</evidence>
<dbReference type="GO" id="GO:0004867">
    <property type="term" value="F:serine-type endopeptidase inhibitor activity"/>
    <property type="evidence" value="ECO:0007669"/>
    <property type="project" value="InterPro"/>
</dbReference>
<evidence type="ECO:0000256" key="4">
    <source>
        <dbReference type="ARBA" id="ARBA00022840"/>
    </source>
</evidence>
<sequence length="648" mass="70025">MAQPQWEPSAQDVAAARITDFARFAGARAGREFGDYQELWQWSVDDLAGFWGAVWEYFELGEVPETVLSDTDMPGAQWFPGITLNYVDRVARQARTDRPAIVYADENGGLTEISWPELLGRTASFAATLRELGVRPGDRVIGYLPNIAEAVIAFLGTAALGAVWSACGQDYSAKAALDRLGQLEPVVLVTADGYRFGGKTHDKTADIAAVRAGLPTARTTVVVSQLGIAVPDALDWESAAAATGAELRTEQVDFAHPLWILFSSGTTGLPKGIVHGHGGVLLEHLKAAALQSDIGSDDVFFWYTSPSWMMWNFQVAGLLVGATIVCYDGSPTYPQPDLLFDLAARTHTTVLGTSPGYVLACIKAGAVPRRDHDLSALRSVGITGSSLPPSSALWLRDNVGERVQVNSISGGTDVVSAFIGGVRTVPVWPGELSAPFLGTAVDSWDESGRPVRDQVGELVITAPMPSMPVAFWNDPDGSRYRAAYFDMFPGVWRHGDWITITGHGSIVVHGRSDSTLNRHGIRMGSADIYQAVEQLPEIAEALVIGAEQPDGGYWMPLFVTLAPGYDLTDEVRQRIKDTIRNDVSPRHVPDEIIAAPGIPHTRTGKKLEVPIKRLFQGADVDRVVERSAVDNPDLLSWYAAVQVPTAEN</sequence>
<evidence type="ECO:0000256" key="2">
    <source>
        <dbReference type="ARBA" id="ARBA00022598"/>
    </source>
</evidence>
<dbReference type="InterPro" id="IPR020845">
    <property type="entry name" value="AMP-binding_CS"/>
</dbReference>
<accession>W5TR42</accession>
<dbReference type="InterPro" id="IPR000873">
    <property type="entry name" value="AMP-dep_synth/lig_dom"/>
</dbReference>
<dbReference type="Proteomes" id="UP000019150">
    <property type="component" value="Chromosome"/>
</dbReference>
<dbReference type="RefSeq" id="WP_025352919.1">
    <property type="nucleotide sequence ID" value="NZ_CP006850.1"/>
</dbReference>
<dbReference type="PANTHER" id="PTHR42921:SF1">
    <property type="entry name" value="ACETOACETYL-COA SYNTHETASE"/>
    <property type="match status" value="1"/>
</dbReference>
<keyword evidence="3" id="KW-0547">Nucleotide-binding</keyword>
<evidence type="ECO:0000256" key="3">
    <source>
        <dbReference type="ARBA" id="ARBA00022741"/>
    </source>
</evidence>
<feature type="domain" description="Acetyl-coenzyme A synthetase N-terminal" evidence="7">
    <location>
        <begin position="36"/>
        <end position="87"/>
    </location>
</feature>
<evidence type="ECO:0000259" key="6">
    <source>
        <dbReference type="Pfam" id="PF13193"/>
    </source>
</evidence>
<dbReference type="Pfam" id="PF16177">
    <property type="entry name" value="ACAS_N"/>
    <property type="match status" value="1"/>
</dbReference>
<keyword evidence="4" id="KW-0067">ATP-binding</keyword>
<dbReference type="STRING" id="1415166.NONO_c68520"/>
<keyword evidence="9" id="KW-1185">Reference proteome</keyword>
<dbReference type="InterPro" id="IPR005914">
    <property type="entry name" value="Acac_CoA_synth"/>
</dbReference>
<dbReference type="SUPFAM" id="SSF56801">
    <property type="entry name" value="Acetyl-CoA synthetase-like"/>
    <property type="match status" value="1"/>
</dbReference>
<dbReference type="AlphaFoldDB" id="W5TR42"/>
<dbReference type="InterPro" id="IPR045851">
    <property type="entry name" value="AMP-bd_C_sf"/>
</dbReference>
<dbReference type="KEGG" id="nno:NONO_c68520"/>
<dbReference type="PATRIC" id="fig|1415166.3.peg.7037"/>